<dbReference type="EMBL" id="CAMXCT010000087">
    <property type="protein sequence ID" value="CAI3973622.1"/>
    <property type="molecule type" value="Genomic_DNA"/>
</dbReference>
<evidence type="ECO:0000256" key="1">
    <source>
        <dbReference type="SAM" id="SignalP"/>
    </source>
</evidence>
<evidence type="ECO:0000313" key="4">
    <source>
        <dbReference type="Proteomes" id="UP001152797"/>
    </source>
</evidence>
<accession>A0A9P1BHP4</accession>
<reference evidence="2" key="1">
    <citation type="submission" date="2022-10" db="EMBL/GenBank/DDBJ databases">
        <authorList>
            <person name="Chen Y."/>
            <person name="Dougan E. K."/>
            <person name="Chan C."/>
            <person name="Rhodes N."/>
            <person name="Thang M."/>
        </authorList>
    </citation>
    <scope>NUCLEOTIDE SEQUENCE</scope>
</reference>
<evidence type="ECO:0000313" key="2">
    <source>
        <dbReference type="EMBL" id="CAI3973622.1"/>
    </source>
</evidence>
<sequence length="164" mass="18149">MVSFTALGCFLMLVVSVDATRIGRHGEEQAAVLRQNQTAVTADDSGDCSEYWLVDKVVGDVKFGKCCTTKCNGKSDFVYEGTFFNCKVEEGKVYDKKSSYDYQCKETCSIKAEALVQYPDLSSLNPWAKDKKKKSKRYVTKTGVTVMRGGGEYAFAERGCTSKS</sequence>
<dbReference type="EMBL" id="CAMXCT030000087">
    <property type="protein sequence ID" value="CAL4760934.1"/>
    <property type="molecule type" value="Genomic_DNA"/>
</dbReference>
<comment type="caution">
    <text evidence="2">The sequence shown here is derived from an EMBL/GenBank/DDBJ whole genome shotgun (WGS) entry which is preliminary data.</text>
</comment>
<evidence type="ECO:0008006" key="5">
    <source>
        <dbReference type="Google" id="ProtNLM"/>
    </source>
</evidence>
<keyword evidence="4" id="KW-1185">Reference proteome</keyword>
<dbReference type="EMBL" id="CAMXCT020000087">
    <property type="protein sequence ID" value="CAL1126997.1"/>
    <property type="molecule type" value="Genomic_DNA"/>
</dbReference>
<keyword evidence="1" id="KW-0732">Signal</keyword>
<evidence type="ECO:0000313" key="3">
    <source>
        <dbReference type="EMBL" id="CAL4760934.1"/>
    </source>
</evidence>
<dbReference type="Proteomes" id="UP001152797">
    <property type="component" value="Unassembled WGS sequence"/>
</dbReference>
<feature type="signal peptide" evidence="1">
    <location>
        <begin position="1"/>
        <end position="19"/>
    </location>
</feature>
<feature type="chain" id="PRO_5043269466" description="Secreted protein" evidence="1">
    <location>
        <begin position="20"/>
        <end position="164"/>
    </location>
</feature>
<name>A0A9P1BHP4_9DINO</name>
<organism evidence="2">
    <name type="scientific">Cladocopium goreaui</name>
    <dbReference type="NCBI Taxonomy" id="2562237"/>
    <lineage>
        <taxon>Eukaryota</taxon>
        <taxon>Sar</taxon>
        <taxon>Alveolata</taxon>
        <taxon>Dinophyceae</taxon>
        <taxon>Suessiales</taxon>
        <taxon>Symbiodiniaceae</taxon>
        <taxon>Cladocopium</taxon>
    </lineage>
</organism>
<proteinExistence type="predicted"/>
<dbReference type="AlphaFoldDB" id="A0A9P1BHP4"/>
<protein>
    <recommendedName>
        <fullName evidence="5">Secreted protein</fullName>
    </recommendedName>
</protein>
<reference evidence="3 4" key="2">
    <citation type="submission" date="2024-05" db="EMBL/GenBank/DDBJ databases">
        <authorList>
            <person name="Chen Y."/>
            <person name="Shah S."/>
            <person name="Dougan E. K."/>
            <person name="Thang M."/>
            <person name="Chan C."/>
        </authorList>
    </citation>
    <scope>NUCLEOTIDE SEQUENCE [LARGE SCALE GENOMIC DNA]</scope>
</reference>
<gene>
    <name evidence="2" type="ORF">C1SCF055_LOCUS2110</name>
</gene>